<sequence>TMPNHHEFQKQNQFSSNSKQIFELDDSDLDNIVGGVTSGEQARKEAEKVRETLGRVQYVLNQNSFS</sequence>
<dbReference type="EMBL" id="JHEG02000048">
    <property type="protein sequence ID" value="KIE10270.1"/>
    <property type="molecule type" value="Genomic_DNA"/>
</dbReference>
<dbReference type="AlphaFoldDB" id="A0A0C1RDG2"/>
<organism evidence="1">
    <name type="scientific">Tolypothrix bouteillei VB521301</name>
    <dbReference type="NCBI Taxonomy" id="1479485"/>
    <lineage>
        <taxon>Bacteria</taxon>
        <taxon>Bacillati</taxon>
        <taxon>Cyanobacteriota</taxon>
        <taxon>Cyanophyceae</taxon>
        <taxon>Nostocales</taxon>
        <taxon>Tolypothrichaceae</taxon>
        <taxon>Tolypothrix</taxon>
    </lineage>
</organism>
<accession>A0A0C1RDG2</accession>
<gene>
    <name evidence="1" type="ORF">DA73_0216925</name>
</gene>
<feature type="non-terminal residue" evidence="1">
    <location>
        <position position="1"/>
    </location>
</feature>
<proteinExistence type="predicted"/>
<evidence type="ECO:0000313" key="1">
    <source>
        <dbReference type="EMBL" id="KIE10270.1"/>
    </source>
</evidence>
<reference evidence="1" key="1">
    <citation type="journal article" date="2015" name="Genome Announc.">
        <title>Draft Genome Sequence of Tolypothrix boutellei Strain VB521301.</title>
        <authorList>
            <person name="Chandrababunaidu M.M."/>
            <person name="Singh D."/>
            <person name="Sen D."/>
            <person name="Bhan S."/>
            <person name="Das S."/>
            <person name="Gupta A."/>
            <person name="Adhikary S.P."/>
            <person name="Tripathy S."/>
        </authorList>
    </citation>
    <scope>NUCLEOTIDE SEQUENCE</scope>
    <source>
        <strain evidence="1">VB521301</strain>
    </source>
</reference>
<name>A0A0C1RDG2_9CYAN</name>
<protein>
    <submittedName>
        <fullName evidence="1">Uncharacterized protein</fullName>
    </submittedName>
</protein>
<comment type="caution">
    <text evidence="1">The sequence shown here is derived from an EMBL/GenBank/DDBJ whole genome shotgun (WGS) entry which is preliminary data.</text>
</comment>